<keyword evidence="1 3" id="KW-0210">Decarboxylase</keyword>
<dbReference type="InterPro" id="IPR003382">
    <property type="entry name" value="Flavoprotein"/>
</dbReference>
<feature type="binding site" evidence="3">
    <location>
        <begin position="308"/>
        <end position="311"/>
    </location>
    <ligand>
        <name>CTP</name>
        <dbReference type="ChEBI" id="CHEBI:37563"/>
    </ligand>
</feature>
<dbReference type="GO" id="GO:0071513">
    <property type="term" value="C:phosphopantothenoylcysteine decarboxylase complex"/>
    <property type="evidence" value="ECO:0007669"/>
    <property type="project" value="TreeGrafter"/>
</dbReference>
<comment type="cofactor">
    <cofactor evidence="3">
        <name>FMN</name>
        <dbReference type="ChEBI" id="CHEBI:58210"/>
    </cofactor>
    <text evidence="3">Binds 1 FMN per subunit.</text>
</comment>
<dbReference type="Pfam" id="PF02441">
    <property type="entry name" value="Flavoprotein"/>
    <property type="match status" value="1"/>
</dbReference>
<feature type="region of interest" description="Phosphopantothenoylcysteine decarboxylase" evidence="3">
    <location>
        <begin position="1"/>
        <end position="192"/>
    </location>
</feature>
<dbReference type="InterPro" id="IPR035929">
    <property type="entry name" value="CoaB-like_sf"/>
</dbReference>
<gene>
    <name evidence="3" type="primary">coaBC</name>
    <name evidence="7" type="ORF">TMES_00570</name>
</gene>
<comment type="catalytic activity">
    <reaction evidence="3 4">
        <text>N-[(R)-4-phosphopantothenoyl]-L-cysteine + H(+) = (R)-4'-phosphopantetheine + CO2</text>
        <dbReference type="Rhea" id="RHEA:16793"/>
        <dbReference type="ChEBI" id="CHEBI:15378"/>
        <dbReference type="ChEBI" id="CHEBI:16526"/>
        <dbReference type="ChEBI" id="CHEBI:59458"/>
        <dbReference type="ChEBI" id="CHEBI:61723"/>
        <dbReference type="EC" id="4.1.1.36"/>
    </reaction>
</comment>
<dbReference type="PANTHER" id="PTHR14359:SF6">
    <property type="entry name" value="PHOSPHOPANTOTHENOYLCYSTEINE DECARBOXYLASE"/>
    <property type="match status" value="1"/>
</dbReference>
<comment type="function">
    <text evidence="3">Catalyzes two sequential steps in the biosynthesis of coenzyme A. In the first step cysteine is conjugated to 4'-phosphopantothenate to form 4-phosphopantothenoylcysteine. In the second step the latter compound is decarboxylated to form 4'-phosphopantotheine.</text>
</comment>
<keyword evidence="3" id="KW-0479">Metal-binding</keyword>
<dbReference type="OrthoDB" id="9802554at2"/>
<dbReference type="Proteomes" id="UP000193391">
    <property type="component" value="Unassembled WGS sequence"/>
</dbReference>
<evidence type="ECO:0000313" key="8">
    <source>
        <dbReference type="Proteomes" id="UP000193391"/>
    </source>
</evidence>
<feature type="binding site" evidence="3">
    <location>
        <position position="328"/>
    </location>
    <ligand>
        <name>CTP</name>
        <dbReference type="ChEBI" id="CHEBI:37563"/>
    </ligand>
</feature>
<keyword evidence="3" id="KW-0460">Magnesium</keyword>
<dbReference type="STRING" id="1293891.TMES_00570"/>
<dbReference type="HAMAP" id="MF_02225">
    <property type="entry name" value="CoaBC"/>
    <property type="match status" value="1"/>
</dbReference>
<dbReference type="InterPro" id="IPR036551">
    <property type="entry name" value="Flavin_trans-like"/>
</dbReference>
<keyword evidence="8" id="KW-1185">Reference proteome</keyword>
<evidence type="ECO:0000256" key="3">
    <source>
        <dbReference type="HAMAP-Rule" id="MF_02225"/>
    </source>
</evidence>
<dbReference type="GO" id="GO:0004633">
    <property type="term" value="F:phosphopantothenoylcysteine decarboxylase activity"/>
    <property type="evidence" value="ECO:0007669"/>
    <property type="project" value="UniProtKB-UniRule"/>
</dbReference>
<dbReference type="Pfam" id="PF04127">
    <property type="entry name" value="DFP"/>
    <property type="match status" value="1"/>
</dbReference>
<keyword evidence="3 4" id="KW-0288">FMN</keyword>
<comment type="cofactor">
    <cofactor evidence="3">
        <name>Mg(2+)</name>
        <dbReference type="ChEBI" id="CHEBI:18420"/>
    </cofactor>
</comment>
<feature type="binding site" evidence="3">
    <location>
        <position position="346"/>
    </location>
    <ligand>
        <name>CTP</name>
        <dbReference type="ChEBI" id="CHEBI:37563"/>
    </ligand>
</feature>
<feature type="region of interest" description="Phosphopantothenate--cysteine ligase" evidence="3">
    <location>
        <begin position="193"/>
        <end position="406"/>
    </location>
</feature>
<evidence type="ECO:0000259" key="5">
    <source>
        <dbReference type="Pfam" id="PF02441"/>
    </source>
</evidence>
<keyword evidence="3" id="KW-0511">Multifunctional enzyme</keyword>
<comment type="caution">
    <text evidence="3">Lacks conserved residue(s) required for the propagation of feature annotation.</text>
</comment>
<comment type="caution">
    <text evidence="7">The sequence shown here is derived from an EMBL/GenBank/DDBJ whole genome shotgun (WGS) entry which is preliminary data.</text>
</comment>
<feature type="active site" description="Proton donor" evidence="3">
    <location>
        <position position="157"/>
    </location>
</feature>
<protein>
    <recommendedName>
        <fullName evidence="3">Coenzyme A biosynthesis bifunctional protein CoaBC</fullName>
    </recommendedName>
    <alternativeName>
        <fullName evidence="3">DNA/pantothenate metabolism flavoprotein</fullName>
    </alternativeName>
    <alternativeName>
        <fullName evidence="3">Phosphopantothenoylcysteine synthetase/decarboxylase</fullName>
        <shortName evidence="3">PPCS-PPCDC</shortName>
    </alternativeName>
    <domain>
        <recommendedName>
            <fullName evidence="3">Phosphopantothenoylcysteine decarboxylase</fullName>
            <shortName evidence="3">PPC decarboxylase</shortName>
            <shortName evidence="3">PPC-DC</shortName>
            <ecNumber evidence="3">4.1.1.36</ecNumber>
        </recommendedName>
        <alternativeName>
            <fullName evidence="3">CoaC</fullName>
        </alternativeName>
    </domain>
    <domain>
        <recommendedName>
            <fullName evidence="3">Phosphopantothenate--cysteine ligase</fullName>
            <ecNumber evidence="3">6.3.2.5</ecNumber>
        </recommendedName>
        <alternativeName>
            <fullName evidence="3">CoaB</fullName>
        </alternativeName>
        <alternativeName>
            <fullName evidence="3">Phosphopantothenoylcysteine synthetase</fullName>
            <shortName evidence="3">PPC synthetase</shortName>
            <shortName evidence="3">PPC-S</shortName>
        </alternativeName>
    </domain>
</protein>
<comment type="similarity">
    <text evidence="3 4">In the N-terminal section; belongs to the HFCD (homo-oligomeric flavin containing Cys decarboxylase) superfamily.</text>
</comment>
<dbReference type="UniPathway" id="UPA00241">
    <property type="reaction ID" value="UER00353"/>
</dbReference>
<dbReference type="EC" id="6.3.2.5" evidence="3"/>
<comment type="pathway">
    <text evidence="3 4">Cofactor biosynthesis; coenzyme A biosynthesis; CoA from (R)-pantothenate: step 3/5.</text>
</comment>
<feature type="domain" description="DNA/pantothenate metabolism flavoprotein C-terminal" evidence="6">
    <location>
        <begin position="188"/>
        <end position="401"/>
    </location>
</feature>
<dbReference type="PANTHER" id="PTHR14359">
    <property type="entry name" value="HOMO-OLIGOMERIC FLAVIN CONTAINING CYS DECARBOXYLASE FAMILY"/>
    <property type="match status" value="1"/>
</dbReference>
<dbReference type="GO" id="GO:0004632">
    <property type="term" value="F:phosphopantothenate--cysteine ligase activity"/>
    <property type="evidence" value="ECO:0007669"/>
    <property type="project" value="UniProtKB-UniRule"/>
</dbReference>
<dbReference type="Gene3D" id="3.40.50.10300">
    <property type="entry name" value="CoaB-like"/>
    <property type="match status" value="1"/>
</dbReference>
<dbReference type="RefSeq" id="WP_085578438.1">
    <property type="nucleotide sequence ID" value="NZ_JFKA01000001.1"/>
</dbReference>
<dbReference type="GO" id="GO:0046872">
    <property type="term" value="F:metal ion binding"/>
    <property type="evidence" value="ECO:0007669"/>
    <property type="project" value="UniProtKB-KW"/>
</dbReference>
<comment type="similarity">
    <text evidence="3 4">In the C-terminal section; belongs to the PPC synthetase family.</text>
</comment>
<dbReference type="EMBL" id="JFKA01000001">
    <property type="protein sequence ID" value="OSQ40357.1"/>
    <property type="molecule type" value="Genomic_DNA"/>
</dbReference>
<evidence type="ECO:0000259" key="6">
    <source>
        <dbReference type="Pfam" id="PF04127"/>
    </source>
</evidence>
<dbReference type="GO" id="GO:0015937">
    <property type="term" value="P:coenzyme A biosynthetic process"/>
    <property type="evidence" value="ECO:0007669"/>
    <property type="project" value="UniProtKB-UniRule"/>
</dbReference>
<organism evidence="7 8">
    <name type="scientific">Thalassospira mesophila</name>
    <dbReference type="NCBI Taxonomy" id="1293891"/>
    <lineage>
        <taxon>Bacteria</taxon>
        <taxon>Pseudomonadati</taxon>
        <taxon>Pseudomonadota</taxon>
        <taxon>Alphaproteobacteria</taxon>
        <taxon>Rhodospirillales</taxon>
        <taxon>Thalassospiraceae</taxon>
        <taxon>Thalassospira</taxon>
    </lineage>
</organism>
<dbReference type="InterPro" id="IPR007085">
    <property type="entry name" value="DNA/pantothenate-metab_flavo_C"/>
</dbReference>
<comment type="function">
    <text evidence="4">Catalyzes two steps in the biosynthesis of coenzyme A. In the first step cysteine is conjugated to 4'-phosphopantothenate to form 4-phosphopantothenoylcysteine, in the latter compound is decarboxylated to form 4'-phosphopantotheine.</text>
</comment>
<evidence type="ECO:0000313" key="7">
    <source>
        <dbReference type="EMBL" id="OSQ40357.1"/>
    </source>
</evidence>
<dbReference type="SUPFAM" id="SSF102645">
    <property type="entry name" value="CoaB-like"/>
    <property type="match status" value="1"/>
</dbReference>
<comment type="pathway">
    <text evidence="3 4">Cofactor biosynthesis; coenzyme A biosynthesis; CoA from (R)-pantothenate: step 2/5.</text>
</comment>
<dbReference type="GO" id="GO:0015941">
    <property type="term" value="P:pantothenate catabolic process"/>
    <property type="evidence" value="ECO:0007669"/>
    <property type="project" value="InterPro"/>
</dbReference>
<dbReference type="NCBIfam" id="TIGR00521">
    <property type="entry name" value="coaBC_dfp"/>
    <property type="match status" value="1"/>
</dbReference>
<feature type="binding site" evidence="3">
    <location>
        <position position="342"/>
    </location>
    <ligand>
        <name>CTP</name>
        <dbReference type="ChEBI" id="CHEBI:37563"/>
    </ligand>
</feature>
<feature type="domain" description="Flavoprotein" evidence="5">
    <location>
        <begin position="5"/>
        <end position="175"/>
    </location>
</feature>
<proteinExistence type="inferred from homology"/>
<sequence>MLTGKNILLIISGGIAAYKVLEVIRRLRDQGASIRAILTKGGAEFVTPLSVAALTENKVYQDLFSLTDEAEMGHIRLSREADLVLVAPATADLLAKMAAGMASDLATTALLATNKPVLVAPTMNVEMWNHAATQANIATLESRGILRIGPAGGDLACGETGTGRLAEPFEIIAAVQNFFALQDGPKPLAGKKAVVTSGPTHEPIDPVRFIANRSSGKQGHAIAAELARAGADVTLVSGPVTLPNPAGVRVVQVETAQEMLAAVQGQLPADIAVCAAAVADWRVLHRADQKLKKTGDGVIPALQFAENPDILATISTAGPNRPSLVVGFAAETENVVDHARAKRDRKGCDWILANNVGPETGTFGGDNNEIHLIGGSDPARDEIWPRQSKTAVARSLVARITRHFNS</sequence>
<evidence type="ECO:0000256" key="2">
    <source>
        <dbReference type="ARBA" id="ARBA00023239"/>
    </source>
</evidence>
<reference evidence="7 8" key="1">
    <citation type="submission" date="2014-03" db="EMBL/GenBank/DDBJ databases">
        <title>The draft genome sequence of Thalassospira mesophila JCM 18969.</title>
        <authorList>
            <person name="Lai Q."/>
            <person name="Shao Z."/>
        </authorList>
    </citation>
    <scope>NUCLEOTIDE SEQUENCE [LARGE SCALE GENOMIC DNA]</scope>
    <source>
        <strain evidence="7 8">JCM 18969</strain>
    </source>
</reference>
<keyword evidence="2 3" id="KW-0456">Lyase</keyword>
<comment type="catalytic activity">
    <reaction evidence="3 4">
        <text>(R)-4'-phosphopantothenate + L-cysteine + CTP = N-[(R)-4-phosphopantothenoyl]-L-cysteine + CMP + diphosphate + H(+)</text>
        <dbReference type="Rhea" id="RHEA:19397"/>
        <dbReference type="ChEBI" id="CHEBI:10986"/>
        <dbReference type="ChEBI" id="CHEBI:15378"/>
        <dbReference type="ChEBI" id="CHEBI:33019"/>
        <dbReference type="ChEBI" id="CHEBI:35235"/>
        <dbReference type="ChEBI" id="CHEBI:37563"/>
        <dbReference type="ChEBI" id="CHEBI:59458"/>
        <dbReference type="ChEBI" id="CHEBI:60377"/>
        <dbReference type="EC" id="6.3.2.5"/>
    </reaction>
</comment>
<feature type="binding site" evidence="3">
    <location>
        <position position="290"/>
    </location>
    <ligand>
        <name>CTP</name>
        <dbReference type="ChEBI" id="CHEBI:37563"/>
    </ligand>
</feature>
<feature type="binding site" evidence="3">
    <location>
        <position position="280"/>
    </location>
    <ligand>
        <name>CTP</name>
        <dbReference type="ChEBI" id="CHEBI:37563"/>
    </ligand>
</feature>
<keyword evidence="3 4" id="KW-0285">Flavoprotein</keyword>
<dbReference type="InterPro" id="IPR005252">
    <property type="entry name" value="CoaBC"/>
</dbReference>
<name>A0A1Y2L3F5_9PROT</name>
<dbReference type="GO" id="GO:0010181">
    <property type="term" value="F:FMN binding"/>
    <property type="evidence" value="ECO:0007669"/>
    <property type="project" value="UniProtKB-UniRule"/>
</dbReference>
<dbReference type="SUPFAM" id="SSF52507">
    <property type="entry name" value="Homo-oligomeric flavin-containing Cys decarboxylases, HFCD"/>
    <property type="match status" value="1"/>
</dbReference>
<accession>A0A1Y2L3F5</accession>
<dbReference type="EC" id="4.1.1.36" evidence="3"/>
<evidence type="ECO:0000256" key="1">
    <source>
        <dbReference type="ARBA" id="ARBA00022793"/>
    </source>
</evidence>
<dbReference type="AlphaFoldDB" id="A0A1Y2L3F5"/>
<dbReference type="Gene3D" id="3.40.50.1950">
    <property type="entry name" value="Flavin prenyltransferase-like"/>
    <property type="match status" value="1"/>
</dbReference>
<keyword evidence="3 4" id="KW-0436">Ligase</keyword>
<evidence type="ECO:0000256" key="4">
    <source>
        <dbReference type="RuleBase" id="RU364078"/>
    </source>
</evidence>